<dbReference type="EMBL" id="LELK01000001">
    <property type="protein sequence ID" value="KMM38586.1"/>
    <property type="molecule type" value="Genomic_DNA"/>
</dbReference>
<dbReference type="PANTHER" id="PTHR38011:SF11">
    <property type="entry name" value="2,5-DIAMINO-6-RIBOSYLAMINO-4(3H)-PYRIMIDINONE 5'-PHOSPHATE REDUCTASE"/>
    <property type="match status" value="1"/>
</dbReference>
<accession>A0A0J6CQP1</accession>
<dbReference type="GO" id="GO:0009231">
    <property type="term" value="P:riboflavin biosynthetic process"/>
    <property type="evidence" value="ECO:0007669"/>
    <property type="project" value="InterPro"/>
</dbReference>
<evidence type="ECO:0000313" key="3">
    <source>
        <dbReference type="Proteomes" id="UP000035996"/>
    </source>
</evidence>
<dbReference type="OrthoDB" id="195113at2"/>
<dbReference type="STRING" id="157733.AB986_04720"/>
<comment type="caution">
    <text evidence="2">The sequence shown here is derived from an EMBL/GenBank/DDBJ whole genome shotgun (WGS) entry which is preliminary data.</text>
</comment>
<dbReference type="PANTHER" id="PTHR38011">
    <property type="entry name" value="DIHYDROFOLATE REDUCTASE FAMILY PROTEIN (AFU_ORTHOLOGUE AFUA_8G06820)"/>
    <property type="match status" value="1"/>
</dbReference>
<gene>
    <name evidence="2" type="ORF">AB986_04720</name>
</gene>
<dbReference type="PATRIC" id="fig|157733.3.peg.3173"/>
<evidence type="ECO:0000259" key="1">
    <source>
        <dbReference type="Pfam" id="PF01872"/>
    </source>
</evidence>
<sequence>MMSERKVSVYIATSVDGYIATENDSLDWLFRSEPEGDAGYGEFYDTVDTVIMGRRTYDWVMEQVEGKYPYEDKQSYIYTSRLEESTSDITFTSEKPSTLIDRIKKVDGGTIWLVGGGAIINEFLQNNLIDEFIISIAPALIGKGIPLFNNSKMEHNLELTDVRRYGQFAQLHYSIKKAND</sequence>
<dbReference type="GO" id="GO:0008703">
    <property type="term" value="F:5-amino-6-(5-phosphoribosylamino)uracil reductase activity"/>
    <property type="evidence" value="ECO:0007669"/>
    <property type="project" value="InterPro"/>
</dbReference>
<proteinExistence type="predicted"/>
<dbReference type="Gene3D" id="3.40.430.10">
    <property type="entry name" value="Dihydrofolate Reductase, subunit A"/>
    <property type="match status" value="1"/>
</dbReference>
<dbReference type="InterPro" id="IPR002734">
    <property type="entry name" value="RibDG_C"/>
</dbReference>
<evidence type="ECO:0000313" key="2">
    <source>
        <dbReference type="EMBL" id="KMM38586.1"/>
    </source>
</evidence>
<dbReference type="AlphaFoldDB" id="A0A0J6CQP1"/>
<reference evidence="2" key="1">
    <citation type="submission" date="2015-06" db="EMBL/GenBank/DDBJ databases">
        <authorList>
            <person name="Liu B."/>
            <person name="Wang J."/>
            <person name="Zhu Y."/>
            <person name="Liu G."/>
            <person name="Chen Q."/>
            <person name="Zheng C."/>
            <person name="Che J."/>
            <person name="Ge C."/>
            <person name="Shi H."/>
            <person name="Pan Z."/>
            <person name="Liu X."/>
        </authorList>
    </citation>
    <scope>NUCLEOTIDE SEQUENCE [LARGE SCALE GENOMIC DNA]</scope>
    <source>
        <strain evidence="2">DSM 16346</strain>
    </source>
</reference>
<protein>
    <recommendedName>
        <fullName evidence="1">Bacterial bifunctional deaminase-reductase C-terminal domain-containing protein</fullName>
    </recommendedName>
</protein>
<name>A0A0J6CQP1_9BACL</name>
<dbReference type="InterPro" id="IPR024072">
    <property type="entry name" value="DHFR-like_dom_sf"/>
</dbReference>
<organism evidence="2 3">
    <name type="scientific">Guptibacillus hwajinpoensis</name>
    <dbReference type="NCBI Taxonomy" id="208199"/>
    <lineage>
        <taxon>Bacteria</taxon>
        <taxon>Bacillati</taxon>
        <taxon>Bacillota</taxon>
        <taxon>Bacilli</taxon>
        <taxon>Bacillales</taxon>
        <taxon>Guptibacillaceae</taxon>
        <taxon>Guptibacillus</taxon>
    </lineage>
</organism>
<feature type="domain" description="Bacterial bifunctional deaminase-reductase C-terminal" evidence="1">
    <location>
        <begin position="5"/>
        <end position="167"/>
    </location>
</feature>
<keyword evidence="3" id="KW-1185">Reference proteome</keyword>
<dbReference type="Proteomes" id="UP000035996">
    <property type="component" value="Unassembled WGS sequence"/>
</dbReference>
<dbReference type="InterPro" id="IPR050765">
    <property type="entry name" value="Riboflavin_Biosynth_HTPR"/>
</dbReference>
<dbReference type="Pfam" id="PF01872">
    <property type="entry name" value="RibD_C"/>
    <property type="match status" value="1"/>
</dbReference>
<dbReference type="SUPFAM" id="SSF53597">
    <property type="entry name" value="Dihydrofolate reductase-like"/>
    <property type="match status" value="1"/>
</dbReference>